<sequence>MFLLLLQILRAHVRSYQHTNKEENLEESKTFPSTTKYQIRYEVTNKQRRRSYKMLPSVSLTTLTTVAMALALPHEYSHSHLHTPTTLPYKHKHLRRNDAVAQLLYIAPTSATCTGAEFPSECVVSGESLAQSIVDSFAKYNVSTAPEQAALLSWMAYESGEWKYNQNHYPAPGRPGQGTRNMMMPNYVLEYASSLPELSAQVAGANGDVSTVLALVQRDEYSFASAAWYYSTQCGEGVEQAVRQEGLTGWQAFVSECVVTTVNGEREAYWERACEALGVST</sequence>
<accession>A0ABR0IXL8</accession>
<feature type="signal peptide" evidence="1">
    <location>
        <begin position="1"/>
        <end position="15"/>
    </location>
</feature>
<gene>
    <name evidence="2" type="ORF">LTR69_010289</name>
</gene>
<reference evidence="2 3" key="1">
    <citation type="submission" date="2023-08" db="EMBL/GenBank/DDBJ databases">
        <title>Black Yeasts Isolated from many extreme environments.</title>
        <authorList>
            <person name="Coleine C."/>
            <person name="Stajich J.E."/>
            <person name="Selbmann L."/>
        </authorList>
    </citation>
    <scope>NUCLEOTIDE SEQUENCE [LARGE SCALE GENOMIC DNA]</scope>
    <source>
        <strain evidence="2 3">CCFEE 6328</strain>
    </source>
</reference>
<evidence type="ECO:0000256" key="1">
    <source>
        <dbReference type="SAM" id="SignalP"/>
    </source>
</evidence>
<dbReference type="Proteomes" id="UP001345691">
    <property type="component" value="Unassembled WGS sequence"/>
</dbReference>
<keyword evidence="1" id="KW-0732">Signal</keyword>
<feature type="chain" id="PRO_5046893260" description="Lysozyme-like domain-containing protein" evidence="1">
    <location>
        <begin position="16"/>
        <end position="281"/>
    </location>
</feature>
<dbReference type="EMBL" id="JAVRRF010000034">
    <property type="protein sequence ID" value="KAK5051263.1"/>
    <property type="molecule type" value="Genomic_DNA"/>
</dbReference>
<proteinExistence type="predicted"/>
<evidence type="ECO:0008006" key="4">
    <source>
        <dbReference type="Google" id="ProtNLM"/>
    </source>
</evidence>
<name>A0ABR0IXL8_9EURO</name>
<protein>
    <recommendedName>
        <fullName evidence="4">Lysozyme-like domain-containing protein</fullName>
    </recommendedName>
</protein>
<comment type="caution">
    <text evidence="2">The sequence shown here is derived from an EMBL/GenBank/DDBJ whole genome shotgun (WGS) entry which is preliminary data.</text>
</comment>
<evidence type="ECO:0000313" key="3">
    <source>
        <dbReference type="Proteomes" id="UP001345691"/>
    </source>
</evidence>
<organism evidence="2 3">
    <name type="scientific">Exophiala sideris</name>
    <dbReference type="NCBI Taxonomy" id="1016849"/>
    <lineage>
        <taxon>Eukaryota</taxon>
        <taxon>Fungi</taxon>
        <taxon>Dikarya</taxon>
        <taxon>Ascomycota</taxon>
        <taxon>Pezizomycotina</taxon>
        <taxon>Eurotiomycetes</taxon>
        <taxon>Chaetothyriomycetidae</taxon>
        <taxon>Chaetothyriales</taxon>
        <taxon>Herpotrichiellaceae</taxon>
        <taxon>Exophiala</taxon>
    </lineage>
</organism>
<evidence type="ECO:0000313" key="2">
    <source>
        <dbReference type="EMBL" id="KAK5051263.1"/>
    </source>
</evidence>
<keyword evidence="3" id="KW-1185">Reference proteome</keyword>